<dbReference type="EMBL" id="KZ826315">
    <property type="protein sequence ID" value="PYI12668.1"/>
    <property type="molecule type" value="Genomic_DNA"/>
</dbReference>
<dbReference type="OrthoDB" id="10019231at2759"/>
<keyword evidence="3" id="KW-1185">Reference proteome</keyword>
<name>A0A319EWX7_ASPSB</name>
<dbReference type="VEuPathDB" id="FungiDB:BO78DRAFT_457085"/>
<dbReference type="STRING" id="1448318.A0A319EWX7"/>
<dbReference type="InterPro" id="IPR029058">
    <property type="entry name" value="AB_hydrolase_fold"/>
</dbReference>
<dbReference type="SUPFAM" id="SSF53474">
    <property type="entry name" value="alpha/beta-Hydrolases"/>
    <property type="match status" value="1"/>
</dbReference>
<dbReference type="Proteomes" id="UP000248423">
    <property type="component" value="Unassembled WGS sequence"/>
</dbReference>
<reference evidence="2 3" key="1">
    <citation type="submission" date="2018-02" db="EMBL/GenBank/DDBJ databases">
        <title>The genomes of Aspergillus section Nigri reveals drivers in fungal speciation.</title>
        <authorList>
            <consortium name="DOE Joint Genome Institute"/>
            <person name="Vesth T.C."/>
            <person name="Nybo J."/>
            <person name="Theobald S."/>
            <person name="Brandl J."/>
            <person name="Frisvad J.C."/>
            <person name="Nielsen K.F."/>
            <person name="Lyhne E.K."/>
            <person name="Kogle M.E."/>
            <person name="Kuo A."/>
            <person name="Riley R."/>
            <person name="Clum A."/>
            <person name="Nolan M."/>
            <person name="Lipzen A."/>
            <person name="Salamov A."/>
            <person name="Henrissat B."/>
            <person name="Wiebenga A."/>
            <person name="De vries R.P."/>
            <person name="Grigoriev I.V."/>
            <person name="Mortensen U.H."/>
            <person name="Andersen M.R."/>
            <person name="Baker S.E."/>
        </authorList>
    </citation>
    <scope>NUCLEOTIDE SEQUENCE [LARGE SCALE GENOMIC DNA]</scope>
    <source>
        <strain evidence="2 3">CBS 121057</strain>
    </source>
</reference>
<feature type="domain" description="Dienelactone hydrolase" evidence="1">
    <location>
        <begin position="34"/>
        <end position="241"/>
    </location>
</feature>
<dbReference type="PANTHER" id="PTHR17630">
    <property type="entry name" value="DIENELACTONE HYDROLASE"/>
    <property type="match status" value="1"/>
</dbReference>
<evidence type="ECO:0000259" key="1">
    <source>
        <dbReference type="Pfam" id="PF01738"/>
    </source>
</evidence>
<dbReference type="Gene3D" id="3.40.50.1820">
    <property type="entry name" value="alpha/beta hydrolase"/>
    <property type="match status" value="1"/>
</dbReference>
<sequence length="246" mass="27599">MSSCCLKGFRWTGTPTGQETTLAGINTYQTGTNPQIAILIIHDLYGWKFNNTRILADQLAEEVGATVYVPDFFGGESLPLEILQDEKRWAEVDIPGFMSKNTKTIREPEIFACARSLRFEHKYGSIGALGFCFGGWGVFRLGAKDVALVDCISTAHPTFLEETEIREVGVPVQILAPEYDEQFTEELKTLCNAVIPGLGVGYDYQFFPGLRHGFATRGDDREEGERAGMERAKEVVVLWFKLWLRE</sequence>
<organism evidence="2 3">
    <name type="scientific">Aspergillus sclerotiicarbonarius (strain CBS 121057 / IBT 28362)</name>
    <dbReference type="NCBI Taxonomy" id="1448318"/>
    <lineage>
        <taxon>Eukaryota</taxon>
        <taxon>Fungi</taxon>
        <taxon>Dikarya</taxon>
        <taxon>Ascomycota</taxon>
        <taxon>Pezizomycotina</taxon>
        <taxon>Eurotiomycetes</taxon>
        <taxon>Eurotiomycetidae</taxon>
        <taxon>Eurotiales</taxon>
        <taxon>Aspergillaceae</taxon>
        <taxon>Aspergillus</taxon>
        <taxon>Aspergillus subgen. Circumdati</taxon>
    </lineage>
</organism>
<proteinExistence type="predicted"/>
<evidence type="ECO:0000313" key="3">
    <source>
        <dbReference type="Proteomes" id="UP000248423"/>
    </source>
</evidence>
<gene>
    <name evidence="2" type="ORF">BO78DRAFT_457085</name>
</gene>
<dbReference type="GO" id="GO:0016787">
    <property type="term" value="F:hydrolase activity"/>
    <property type="evidence" value="ECO:0007669"/>
    <property type="project" value="UniProtKB-KW"/>
</dbReference>
<dbReference type="InterPro" id="IPR002925">
    <property type="entry name" value="Dienelactn_hydro"/>
</dbReference>
<keyword evidence="2" id="KW-0378">Hydrolase</keyword>
<dbReference type="Pfam" id="PF01738">
    <property type="entry name" value="DLH"/>
    <property type="match status" value="1"/>
</dbReference>
<protein>
    <submittedName>
        <fullName evidence="2">Alpha/beta-hydrolase</fullName>
    </submittedName>
</protein>
<dbReference type="PANTHER" id="PTHR17630:SF55">
    <property type="entry name" value="DIENELACTONE HYDROLASE FAMILY PROTEIN (AFU_ORTHOLOGUE AFUA_1G01900)"/>
    <property type="match status" value="1"/>
</dbReference>
<dbReference type="AlphaFoldDB" id="A0A319EWX7"/>
<accession>A0A319EWX7</accession>
<evidence type="ECO:0000313" key="2">
    <source>
        <dbReference type="EMBL" id="PYI12668.1"/>
    </source>
</evidence>